<keyword evidence="4" id="KW-1185">Reference proteome</keyword>
<accession>A0ABV3GUK5</accession>
<feature type="signal peptide" evidence="2">
    <location>
        <begin position="1"/>
        <end position="28"/>
    </location>
</feature>
<proteinExistence type="predicted"/>
<dbReference type="Proteomes" id="UP001552427">
    <property type="component" value="Unassembled WGS sequence"/>
</dbReference>
<evidence type="ECO:0000313" key="4">
    <source>
        <dbReference type="Proteomes" id="UP001552427"/>
    </source>
</evidence>
<feature type="chain" id="PRO_5046082833" evidence="2">
    <location>
        <begin position="29"/>
        <end position="63"/>
    </location>
</feature>
<feature type="region of interest" description="Disordered" evidence="1">
    <location>
        <begin position="29"/>
        <end position="63"/>
    </location>
</feature>
<dbReference type="RefSeq" id="WP_364443973.1">
    <property type="nucleotide sequence ID" value="NZ_JBFARM010000001.1"/>
</dbReference>
<evidence type="ECO:0000313" key="3">
    <source>
        <dbReference type="EMBL" id="MEV4283959.1"/>
    </source>
</evidence>
<keyword evidence="2" id="KW-0732">Signal</keyword>
<evidence type="ECO:0000256" key="1">
    <source>
        <dbReference type="SAM" id="MobiDB-lite"/>
    </source>
</evidence>
<evidence type="ECO:0000256" key="2">
    <source>
        <dbReference type="SAM" id="SignalP"/>
    </source>
</evidence>
<gene>
    <name evidence="3" type="ORF">AB0K40_00485</name>
</gene>
<comment type="caution">
    <text evidence="3">The sequence shown here is derived from an EMBL/GenBank/DDBJ whole genome shotgun (WGS) entry which is preliminary data.</text>
</comment>
<name>A0ABV3GUK5_9ACTN</name>
<reference evidence="3 4" key="1">
    <citation type="submission" date="2024-06" db="EMBL/GenBank/DDBJ databases">
        <title>The Natural Products Discovery Center: Release of the First 8490 Sequenced Strains for Exploring Actinobacteria Biosynthetic Diversity.</title>
        <authorList>
            <person name="Kalkreuter E."/>
            <person name="Kautsar S.A."/>
            <person name="Yang D."/>
            <person name="Bader C.D."/>
            <person name="Teijaro C.N."/>
            <person name="Fluegel L."/>
            <person name="Davis C.M."/>
            <person name="Simpson J.R."/>
            <person name="Lauterbach L."/>
            <person name="Steele A.D."/>
            <person name="Gui C."/>
            <person name="Meng S."/>
            <person name="Li G."/>
            <person name="Viehrig K."/>
            <person name="Ye F."/>
            <person name="Su P."/>
            <person name="Kiefer A.F."/>
            <person name="Nichols A."/>
            <person name="Cepeda A.J."/>
            <person name="Yan W."/>
            <person name="Fan B."/>
            <person name="Jiang Y."/>
            <person name="Adhikari A."/>
            <person name="Zheng C.-J."/>
            <person name="Schuster L."/>
            <person name="Cowan T.M."/>
            <person name="Smanski M.J."/>
            <person name="Chevrette M.G."/>
            <person name="De Carvalho L.P.S."/>
            <person name="Shen B."/>
        </authorList>
    </citation>
    <scope>NUCLEOTIDE SEQUENCE [LARGE SCALE GENOMIC DNA]</scope>
    <source>
        <strain evidence="3 4">NPDC049574</strain>
    </source>
</reference>
<organism evidence="3 4">
    <name type="scientific">Nonomuraea bangladeshensis</name>
    <dbReference type="NCBI Taxonomy" id="404385"/>
    <lineage>
        <taxon>Bacteria</taxon>
        <taxon>Bacillati</taxon>
        <taxon>Actinomycetota</taxon>
        <taxon>Actinomycetes</taxon>
        <taxon>Streptosporangiales</taxon>
        <taxon>Streptosporangiaceae</taxon>
        <taxon>Nonomuraea</taxon>
    </lineage>
</organism>
<sequence>MTTTTTWARAAALAALVATILHPAAAPAVKEPFPPFQPSATVTAPRSSAGTPAGSSPARWTWS</sequence>
<protein>
    <submittedName>
        <fullName evidence="3">Uncharacterized protein</fullName>
    </submittedName>
</protein>
<feature type="compositionally biased region" description="Low complexity" evidence="1">
    <location>
        <begin position="44"/>
        <end position="63"/>
    </location>
</feature>
<dbReference type="EMBL" id="JBFARM010000001">
    <property type="protein sequence ID" value="MEV4283959.1"/>
    <property type="molecule type" value="Genomic_DNA"/>
</dbReference>